<dbReference type="OrthoDB" id="1089802at2"/>
<organism evidence="1 3">
    <name type="scientific">Paenibacillus barcinonensis</name>
    <dbReference type="NCBI Taxonomy" id="198119"/>
    <lineage>
        <taxon>Bacteria</taxon>
        <taxon>Bacillati</taxon>
        <taxon>Bacillota</taxon>
        <taxon>Bacilli</taxon>
        <taxon>Bacillales</taxon>
        <taxon>Paenibacillaceae</taxon>
        <taxon>Paenibacillus</taxon>
    </lineage>
</organism>
<protein>
    <submittedName>
        <fullName evidence="1">Uncharacterized protein</fullName>
    </submittedName>
</protein>
<accession>A0A2V4W577</accession>
<evidence type="ECO:0000313" key="3">
    <source>
        <dbReference type="Proteomes" id="UP000247790"/>
    </source>
</evidence>
<keyword evidence="4" id="KW-1185">Reference proteome</keyword>
<reference evidence="1 3" key="1">
    <citation type="submission" date="2018-06" db="EMBL/GenBank/DDBJ databases">
        <title>Genomic Encyclopedia of Type Strains, Phase III (KMG-III): the genomes of soil and plant-associated and newly described type strains.</title>
        <authorList>
            <person name="Whitman W."/>
        </authorList>
    </citation>
    <scope>NUCLEOTIDE SEQUENCE [LARGE SCALE GENOMIC DNA]</scope>
    <source>
        <strain evidence="1 3">CECT 7022</strain>
    </source>
</reference>
<dbReference type="Pfam" id="PF19635">
    <property type="entry name" value="DUF6138"/>
    <property type="match status" value="1"/>
</dbReference>
<dbReference type="EMBL" id="QJSW01000032">
    <property type="protein sequence ID" value="PYE42794.1"/>
    <property type="molecule type" value="Genomic_DNA"/>
</dbReference>
<gene>
    <name evidence="1" type="ORF">DFQ00_13230</name>
    <name evidence="2" type="ORF">HUB98_13115</name>
</gene>
<dbReference type="Proteomes" id="UP000509327">
    <property type="component" value="Chromosome"/>
</dbReference>
<evidence type="ECO:0000313" key="1">
    <source>
        <dbReference type="EMBL" id="PYE42794.1"/>
    </source>
</evidence>
<name>A0A2V4W577_PAEBA</name>
<dbReference type="Proteomes" id="UP000247790">
    <property type="component" value="Unassembled WGS sequence"/>
</dbReference>
<proteinExistence type="predicted"/>
<dbReference type="InterPro" id="IPR046136">
    <property type="entry name" value="DUF6138"/>
</dbReference>
<dbReference type="RefSeq" id="WP_110899472.1">
    <property type="nucleotide sequence ID" value="NZ_CP054614.1"/>
</dbReference>
<reference evidence="2 4" key="2">
    <citation type="submission" date="2020-06" db="EMBL/GenBank/DDBJ databases">
        <title>Complete genome of Paenibacillus barcinonensis KACC11450.</title>
        <authorList>
            <person name="Kim M."/>
            <person name="Park Y.-J."/>
            <person name="Shin J.-H."/>
        </authorList>
    </citation>
    <scope>NUCLEOTIDE SEQUENCE [LARGE SCALE GENOMIC DNA]</scope>
    <source>
        <strain evidence="2 4">KACC11450</strain>
    </source>
</reference>
<evidence type="ECO:0000313" key="2">
    <source>
        <dbReference type="EMBL" id="QKS57162.1"/>
    </source>
</evidence>
<dbReference type="AlphaFoldDB" id="A0A2V4W577"/>
<sequence length="559" mass="64837">MTTKVEQALEEMIEAVHEWFDEQAKRTDLQQTLKRTTLQMGIFDDIFLLYKPGRTVVDSLDMGWDEGSFLTQNIRFTEEMVRTEIQPRLVEVVQERMAEWVDTPLIDYRFIFRGKFPASDGMLKLTLLEYVNQEKRQLLLDRVRTYTEQKLENGIHPTKPLETHFLASHLLDPVLYPALDAAWIIRQYEQIQTLNRERKEALAEHRHTIIYALTLWAERQFLPKYFDVQTSAYRENEYTLKSAEQLERLNQDQAEAQNSIDLLLYAAVLILRFEPSYSKPRGLKFLELAKQLGSEQAKRMLTEGSGAYPPEDTYVQTKQVEGQANDVFARITIQIREESPEAYRQALVFIIRLLEQGFPKNYHIKLKSKAKQYLPIKGLAKSDTHRFFANALQYPELHPLLETYARAAMQQFEFYADTEGEKNGMPGSYAAFGLGLENEQFFALINDYMDQVDDEHQMIQDKFIAAFVEKYGVTAHSMPVLVHSLRRSTDGLKLKVLPEFEHEEKLACLLEQVQTLEAFEVERVLYPIFGKLEKLVTLARKAGGKRKELLLSLAQAAGK</sequence>
<dbReference type="EMBL" id="CP054614">
    <property type="protein sequence ID" value="QKS57162.1"/>
    <property type="molecule type" value="Genomic_DNA"/>
</dbReference>
<evidence type="ECO:0000313" key="4">
    <source>
        <dbReference type="Proteomes" id="UP000509327"/>
    </source>
</evidence>